<evidence type="ECO:0000256" key="1">
    <source>
        <dbReference type="SAM" id="MobiDB-lite"/>
    </source>
</evidence>
<dbReference type="InParanoid" id="I1I6Z4"/>
<accession>I1I6Z4</accession>
<protein>
    <recommendedName>
        <fullName evidence="2">PARG helical domain-containing protein</fullName>
    </recommendedName>
</protein>
<dbReference type="AlphaFoldDB" id="I1I6Z4"/>
<feature type="compositionally biased region" description="Low complexity" evidence="1">
    <location>
        <begin position="56"/>
        <end position="71"/>
    </location>
</feature>
<dbReference type="PANTHER" id="PTHR12837:SF0">
    <property type="entry name" value="POLY(ADP-RIBOSE) GLYCOHYDROLASE"/>
    <property type="match status" value="1"/>
</dbReference>
<keyword evidence="5" id="KW-1185">Reference proteome</keyword>
<dbReference type="InterPro" id="IPR048362">
    <property type="entry name" value="PARG_helical"/>
</dbReference>
<evidence type="ECO:0000313" key="4">
    <source>
        <dbReference type="EnsemblPlants" id="KQJ98244"/>
    </source>
</evidence>
<dbReference type="GO" id="GO:0009225">
    <property type="term" value="P:nucleotide-sugar metabolic process"/>
    <property type="evidence" value="ECO:0000318"/>
    <property type="project" value="GO_Central"/>
</dbReference>
<dbReference type="EMBL" id="CM000882">
    <property type="protein sequence ID" value="KQJ98244.1"/>
    <property type="molecule type" value="Genomic_DNA"/>
</dbReference>
<dbReference type="Gramene" id="KQJ98244">
    <property type="protein sequence ID" value="KQJ98244"/>
    <property type="gene ID" value="BRADI_3g35690v3"/>
</dbReference>
<dbReference type="GO" id="GO:0005634">
    <property type="term" value="C:nucleus"/>
    <property type="evidence" value="ECO:0000318"/>
    <property type="project" value="GO_Central"/>
</dbReference>
<dbReference type="GO" id="GO:0004649">
    <property type="term" value="F:poly(ADP-ribose) glycohydrolase activity"/>
    <property type="evidence" value="ECO:0000318"/>
    <property type="project" value="GO_Central"/>
</dbReference>
<dbReference type="Proteomes" id="UP000008810">
    <property type="component" value="Chromosome 3"/>
</dbReference>
<dbReference type="Pfam" id="PF20811">
    <property type="entry name" value="PARG_cat_N"/>
    <property type="match status" value="1"/>
</dbReference>
<reference evidence="3 4" key="1">
    <citation type="journal article" date="2010" name="Nature">
        <title>Genome sequencing and analysis of the model grass Brachypodium distachyon.</title>
        <authorList>
            <consortium name="International Brachypodium Initiative"/>
        </authorList>
    </citation>
    <scope>NUCLEOTIDE SEQUENCE [LARGE SCALE GENOMIC DNA]</scope>
    <source>
        <strain evidence="3 4">Bd21</strain>
    </source>
</reference>
<feature type="domain" description="PARG helical" evidence="2">
    <location>
        <begin position="169"/>
        <end position="244"/>
    </location>
</feature>
<reference evidence="3" key="2">
    <citation type="submission" date="2017-06" db="EMBL/GenBank/DDBJ databases">
        <title>WGS assembly of Brachypodium distachyon.</title>
        <authorList>
            <consortium name="The International Brachypodium Initiative"/>
            <person name="Lucas S."/>
            <person name="Harmon-Smith M."/>
            <person name="Lail K."/>
            <person name="Tice H."/>
            <person name="Grimwood J."/>
            <person name="Bruce D."/>
            <person name="Barry K."/>
            <person name="Shu S."/>
            <person name="Lindquist E."/>
            <person name="Wang M."/>
            <person name="Pitluck S."/>
            <person name="Vogel J.P."/>
            <person name="Garvin D.F."/>
            <person name="Mockler T.C."/>
            <person name="Schmutz J."/>
            <person name="Rokhsar D."/>
            <person name="Bevan M.W."/>
        </authorList>
    </citation>
    <scope>NUCLEOTIDE SEQUENCE</scope>
    <source>
        <strain evidence="3">Bd21</strain>
    </source>
</reference>
<organism evidence="3">
    <name type="scientific">Brachypodium distachyon</name>
    <name type="common">Purple false brome</name>
    <name type="synonym">Trachynia distachya</name>
    <dbReference type="NCBI Taxonomy" id="15368"/>
    <lineage>
        <taxon>Eukaryota</taxon>
        <taxon>Viridiplantae</taxon>
        <taxon>Streptophyta</taxon>
        <taxon>Embryophyta</taxon>
        <taxon>Tracheophyta</taxon>
        <taxon>Spermatophyta</taxon>
        <taxon>Magnoliopsida</taxon>
        <taxon>Liliopsida</taxon>
        <taxon>Poales</taxon>
        <taxon>Poaceae</taxon>
        <taxon>BOP clade</taxon>
        <taxon>Pooideae</taxon>
        <taxon>Stipodae</taxon>
        <taxon>Brachypodieae</taxon>
        <taxon>Brachypodium</taxon>
    </lineage>
</organism>
<gene>
    <name evidence="3" type="ORF">BRADI_3g35690v3</name>
</gene>
<dbReference type="GO" id="GO:0006282">
    <property type="term" value="P:regulation of DNA repair"/>
    <property type="evidence" value="ECO:0000318"/>
    <property type="project" value="GO_Central"/>
</dbReference>
<feature type="compositionally biased region" description="Low complexity" evidence="1">
    <location>
        <begin position="15"/>
        <end position="25"/>
    </location>
</feature>
<dbReference type="HOGENOM" id="CLU_861511_0_0_1"/>
<dbReference type="InterPro" id="IPR007724">
    <property type="entry name" value="Poly_GlycHdrlase"/>
</dbReference>
<feature type="compositionally biased region" description="Basic and acidic residues" evidence="1">
    <location>
        <begin position="1"/>
        <end position="13"/>
    </location>
</feature>
<dbReference type="GO" id="GO:0005975">
    <property type="term" value="P:carbohydrate metabolic process"/>
    <property type="evidence" value="ECO:0007669"/>
    <property type="project" value="InterPro"/>
</dbReference>
<name>I1I6Z4_BRADI</name>
<sequence>MKDATTRSVKEEESPPATAPTKKPAGPLLMPANARDAAASRRGTTRSRPVTKASRFRPPQAAPSRASQADALPTRESAAASHRDDPHPAVSRLDGSHRRTHVHLAARPGDSAGFVELKALALGLDVSRITSGDVLADAFHDLRQALSLPVLPAHAVEGLALFFDDRLSRIHARDWFSDVLPRLARLLFPLPALLKDPYTSARGGGDRALGLRLLGPQDMGLVLLGQELAATLLACTLFNLVSHGRSEPGASGGAHEPITMLNRAGEAPNRAPDVAAIGSLRHRFWPVRPSTSSGVAPTAPLSTTWWPSRVAGTEGDGRGEKKA</sequence>
<evidence type="ECO:0000313" key="5">
    <source>
        <dbReference type="Proteomes" id="UP000008810"/>
    </source>
</evidence>
<dbReference type="eggNOG" id="KOG2064">
    <property type="taxonomic scope" value="Eukaryota"/>
</dbReference>
<dbReference type="GO" id="GO:0005737">
    <property type="term" value="C:cytoplasm"/>
    <property type="evidence" value="ECO:0000318"/>
    <property type="project" value="GO_Central"/>
</dbReference>
<feature type="region of interest" description="Disordered" evidence="1">
    <location>
        <begin position="1"/>
        <end position="97"/>
    </location>
</feature>
<reference evidence="4" key="3">
    <citation type="submission" date="2018-08" db="UniProtKB">
        <authorList>
            <consortium name="EnsemblPlants"/>
        </authorList>
    </citation>
    <scope>IDENTIFICATION</scope>
    <source>
        <strain evidence="4">cv. Bd21</strain>
    </source>
</reference>
<proteinExistence type="predicted"/>
<evidence type="ECO:0000313" key="3">
    <source>
        <dbReference type="EMBL" id="KQJ98244.1"/>
    </source>
</evidence>
<dbReference type="STRING" id="15368.I1I6Z4"/>
<dbReference type="GO" id="GO:1990966">
    <property type="term" value="P:ATP generation from poly-ADP-D-ribose"/>
    <property type="evidence" value="ECO:0000318"/>
    <property type="project" value="GO_Central"/>
</dbReference>
<dbReference type="PANTHER" id="PTHR12837">
    <property type="entry name" value="POLY ADP-RIBOSE GLYCOHYDROLASE"/>
    <property type="match status" value="1"/>
</dbReference>
<dbReference type="EnsemblPlants" id="KQJ98244">
    <property type="protein sequence ID" value="KQJ98244"/>
    <property type="gene ID" value="BRADI_3g35690v3"/>
</dbReference>
<evidence type="ECO:0000259" key="2">
    <source>
        <dbReference type="Pfam" id="PF20811"/>
    </source>
</evidence>
<feature type="compositionally biased region" description="Low complexity" evidence="1">
    <location>
        <begin position="34"/>
        <end position="48"/>
    </location>
</feature>